<sequence length="208" mass="23936">PKTSSTRTTSAGKGRKQVTPRPFTPRYNSLLEIDQREDISRSALFRQLCALNWILDAMNIEPGYTMRPISRCWSHTEIGGSKISAKRAREERRTESDWERWLNNQLFVKVSKKGSFTRLNRMARGSRLLSQPRVSLQSRSISPSSSSSQVNISFILVFFFLNLCLGIFKFLDEYYDSLRMEEEKQKEAESKPANSQSDVPLQESADDK</sequence>
<dbReference type="AlphaFoldDB" id="A0A8S3Z6H4"/>
<feature type="region of interest" description="Disordered" evidence="1">
    <location>
        <begin position="182"/>
        <end position="208"/>
    </location>
</feature>
<dbReference type="EMBL" id="CAJHNH020001369">
    <property type="protein sequence ID" value="CAG5122812.1"/>
    <property type="molecule type" value="Genomic_DNA"/>
</dbReference>
<comment type="caution">
    <text evidence="3">The sequence shown here is derived from an EMBL/GenBank/DDBJ whole genome shotgun (WGS) entry which is preliminary data.</text>
</comment>
<dbReference type="Pfam" id="PF15769">
    <property type="entry name" value="DUF4698"/>
    <property type="match status" value="1"/>
</dbReference>
<organism evidence="3 4">
    <name type="scientific">Candidula unifasciata</name>
    <dbReference type="NCBI Taxonomy" id="100452"/>
    <lineage>
        <taxon>Eukaryota</taxon>
        <taxon>Metazoa</taxon>
        <taxon>Spiralia</taxon>
        <taxon>Lophotrochozoa</taxon>
        <taxon>Mollusca</taxon>
        <taxon>Gastropoda</taxon>
        <taxon>Heterobranchia</taxon>
        <taxon>Euthyneura</taxon>
        <taxon>Panpulmonata</taxon>
        <taxon>Eupulmonata</taxon>
        <taxon>Stylommatophora</taxon>
        <taxon>Helicina</taxon>
        <taxon>Helicoidea</taxon>
        <taxon>Geomitridae</taxon>
        <taxon>Candidula</taxon>
    </lineage>
</organism>
<evidence type="ECO:0000256" key="1">
    <source>
        <dbReference type="SAM" id="MobiDB-lite"/>
    </source>
</evidence>
<feature type="non-terminal residue" evidence="3">
    <location>
        <position position="1"/>
    </location>
</feature>
<accession>A0A8S3Z6H4</accession>
<dbReference type="Proteomes" id="UP000678393">
    <property type="component" value="Unassembled WGS sequence"/>
</dbReference>
<evidence type="ECO:0000313" key="4">
    <source>
        <dbReference type="Proteomes" id="UP000678393"/>
    </source>
</evidence>
<keyword evidence="2" id="KW-1133">Transmembrane helix</keyword>
<keyword evidence="2" id="KW-0812">Transmembrane</keyword>
<proteinExistence type="predicted"/>
<evidence type="ECO:0000313" key="3">
    <source>
        <dbReference type="EMBL" id="CAG5122812.1"/>
    </source>
</evidence>
<gene>
    <name evidence="3" type="ORF">CUNI_LOCUS8370</name>
</gene>
<keyword evidence="2" id="KW-0472">Membrane</keyword>
<dbReference type="OrthoDB" id="10017343at2759"/>
<dbReference type="PANTHER" id="PTHR34754:SF1">
    <property type="entry name" value="COILED-COIL DOMAIN-CONTAINING PROTEIN 60"/>
    <property type="match status" value="1"/>
</dbReference>
<evidence type="ECO:0000256" key="2">
    <source>
        <dbReference type="SAM" id="Phobius"/>
    </source>
</evidence>
<feature type="transmembrane region" description="Helical" evidence="2">
    <location>
        <begin position="152"/>
        <end position="171"/>
    </location>
</feature>
<dbReference type="PANTHER" id="PTHR34754">
    <property type="entry name" value="COILED-COIL DOMAIN-CONTAINING PROTEIN 60"/>
    <property type="match status" value="1"/>
</dbReference>
<dbReference type="InterPro" id="IPR031526">
    <property type="entry name" value="DUF4698"/>
</dbReference>
<feature type="non-terminal residue" evidence="3">
    <location>
        <position position="208"/>
    </location>
</feature>
<feature type="compositionally biased region" description="Polar residues" evidence="1">
    <location>
        <begin position="1"/>
        <end position="11"/>
    </location>
</feature>
<protein>
    <submittedName>
        <fullName evidence="3">Uncharacterized protein</fullName>
    </submittedName>
</protein>
<feature type="region of interest" description="Disordered" evidence="1">
    <location>
        <begin position="1"/>
        <end position="23"/>
    </location>
</feature>
<reference evidence="3" key="1">
    <citation type="submission" date="2021-04" db="EMBL/GenBank/DDBJ databases">
        <authorList>
            <consortium name="Molecular Ecology Group"/>
        </authorList>
    </citation>
    <scope>NUCLEOTIDE SEQUENCE</scope>
</reference>
<name>A0A8S3Z6H4_9EUPU</name>
<keyword evidence="4" id="KW-1185">Reference proteome</keyword>